<keyword evidence="1" id="KW-0732">Signal</keyword>
<evidence type="ECO:0000313" key="3">
    <source>
        <dbReference type="Proteomes" id="UP001524586"/>
    </source>
</evidence>
<dbReference type="RefSeq" id="WP_256617238.1">
    <property type="nucleotide sequence ID" value="NZ_JANIBK010000238.1"/>
</dbReference>
<reference evidence="2 3" key="1">
    <citation type="submission" date="2022-07" db="EMBL/GenBank/DDBJ databases">
        <title>Methylomonas rivi sp. nov., Methylomonas rosea sp. nov., Methylomonas aureus sp. nov. and Methylomonas subterranea sp. nov., four novel methanotrophs isolated from a freshwater creek and the deep terrestrial subsurface.</title>
        <authorList>
            <person name="Abin C."/>
            <person name="Sankaranarayanan K."/>
            <person name="Garner C."/>
            <person name="Sindelar R."/>
            <person name="Kotary K."/>
            <person name="Garner R."/>
            <person name="Barclay S."/>
            <person name="Lawson P."/>
            <person name="Krumholz L."/>
        </authorList>
    </citation>
    <scope>NUCLEOTIDE SEQUENCE [LARGE SCALE GENOMIC DNA]</scope>
    <source>
        <strain evidence="2 3">WSC-6</strain>
    </source>
</reference>
<evidence type="ECO:0008006" key="4">
    <source>
        <dbReference type="Google" id="ProtNLM"/>
    </source>
</evidence>
<gene>
    <name evidence="2" type="ORF">NP596_20455</name>
</gene>
<sequence length="239" mass="25294">MQKQWLKHVLVLGMSLNLSVAAAAEQHAGDIQPWKVGNDIYVNASFFEADFGDLPGGLFNTDDPGYDTDTAQGAFGAGNWLRFAGLGTLQFWDGSIWSNTLPNGEHIVIEDVLGEATTFTGAGVTNPVGVIDQLDAAGDLHSHLDFTIFNAGNNPGGSVGAYWITLQIFETAAESLQPIGNASTPFSIFFNRGLSHEAFEFAVESAVSAVPLPSALWLFGSAIVGVMSMVKRRGAALSA</sequence>
<feature type="chain" id="PRO_5045484577" description="VPLPA-CTERM sorting domain-containing protein" evidence="1">
    <location>
        <begin position="24"/>
        <end position="239"/>
    </location>
</feature>
<dbReference type="Proteomes" id="UP001524586">
    <property type="component" value="Unassembled WGS sequence"/>
</dbReference>
<dbReference type="EMBL" id="JANIBK010000238">
    <property type="protein sequence ID" value="MCQ8130838.1"/>
    <property type="molecule type" value="Genomic_DNA"/>
</dbReference>
<evidence type="ECO:0000313" key="2">
    <source>
        <dbReference type="EMBL" id="MCQ8130838.1"/>
    </source>
</evidence>
<accession>A0ABT1UAE7</accession>
<feature type="signal peptide" evidence="1">
    <location>
        <begin position="1"/>
        <end position="23"/>
    </location>
</feature>
<evidence type="ECO:0000256" key="1">
    <source>
        <dbReference type="SAM" id="SignalP"/>
    </source>
</evidence>
<name>A0ABT1UAE7_9GAMM</name>
<organism evidence="2 3">
    <name type="scientific">Methylomonas rivi</name>
    <dbReference type="NCBI Taxonomy" id="2952226"/>
    <lineage>
        <taxon>Bacteria</taxon>
        <taxon>Pseudomonadati</taxon>
        <taxon>Pseudomonadota</taxon>
        <taxon>Gammaproteobacteria</taxon>
        <taxon>Methylococcales</taxon>
        <taxon>Methylococcaceae</taxon>
        <taxon>Methylomonas</taxon>
    </lineage>
</organism>
<proteinExistence type="predicted"/>
<comment type="caution">
    <text evidence="2">The sequence shown here is derived from an EMBL/GenBank/DDBJ whole genome shotgun (WGS) entry which is preliminary data.</text>
</comment>
<keyword evidence="3" id="KW-1185">Reference proteome</keyword>
<protein>
    <recommendedName>
        <fullName evidence="4">VPLPA-CTERM sorting domain-containing protein</fullName>
    </recommendedName>
</protein>